<name>A0A517QBZ8_9PLAN</name>
<feature type="compositionally biased region" description="Basic and acidic residues" evidence="1">
    <location>
        <begin position="130"/>
        <end position="144"/>
    </location>
</feature>
<organism evidence="2 3">
    <name type="scientific">Gimesia panareensis</name>
    <dbReference type="NCBI Taxonomy" id="2527978"/>
    <lineage>
        <taxon>Bacteria</taxon>
        <taxon>Pseudomonadati</taxon>
        <taxon>Planctomycetota</taxon>
        <taxon>Planctomycetia</taxon>
        <taxon>Planctomycetales</taxon>
        <taxon>Planctomycetaceae</taxon>
        <taxon>Gimesia</taxon>
    </lineage>
</organism>
<sequence length="561" mass="62019">MSNDITPDEQNTNPNETPCPLCNEMVRVGLVRCWNCGSFMREDIAEAYRKMQENPAPMIFSPLPEDSDESAEEESRGSTATMTAYADRDDDDFELDQSVSVTEYEASDDDFQLAGGVEVSQEDQSTIPLAREESAEEAKQHAEEDQAASKQHAEEDQAASKEEDAAAAEDKKKDVSAEPAEDHSVATGGDVLLNVAMEEEKEEKRRRKGGRRRRRGSKIEGGIVVYCPNGHRIRVREEYRGAAGKCPACNVMYLVPTEAPQQAEAESAGAATDENQAAEGTETFDPGTYSHWFQNIKLHAVDPTKLKLKPNSLEKAFTTVDVAISPEKMLLLGLVKAGLLGGGSKDKQDKARIEIAQHLREEKEDAEIPAASVQTISAEQIQKLRVVFPTMYDHESVFAGVPVFGKGRIAIALPKQEEIKENQYLTFSLTEYRKFAEALQELHGVSDLGQDSGIPMTDEVRQVTCHYSEEKFDVLENENLEFYEADPEIELTLVGRQCQGCQLTVSEDSRKKERIGGKTGKGIAKAKCPKCNEKFGNISLWQIKQADEVADEAPQEEAAAE</sequence>
<proteinExistence type="predicted"/>
<feature type="compositionally biased region" description="Polar residues" evidence="1">
    <location>
        <begin position="1"/>
        <end position="16"/>
    </location>
</feature>
<feature type="region of interest" description="Disordered" evidence="1">
    <location>
        <begin position="262"/>
        <end position="281"/>
    </location>
</feature>
<feature type="region of interest" description="Disordered" evidence="1">
    <location>
        <begin position="55"/>
        <end position="215"/>
    </location>
</feature>
<protein>
    <submittedName>
        <fullName evidence="2">Uncharacterized protein</fullName>
    </submittedName>
</protein>
<dbReference type="EMBL" id="CP037421">
    <property type="protein sequence ID" value="QDT29153.1"/>
    <property type="molecule type" value="Genomic_DNA"/>
</dbReference>
<keyword evidence="3" id="KW-1185">Reference proteome</keyword>
<feature type="region of interest" description="Disordered" evidence="1">
    <location>
        <begin position="1"/>
        <end position="20"/>
    </location>
</feature>
<dbReference type="RefSeq" id="WP_145451359.1">
    <property type="nucleotide sequence ID" value="NZ_CP037421.1"/>
</dbReference>
<feature type="compositionally biased region" description="Basic residues" evidence="1">
    <location>
        <begin position="204"/>
        <end position="215"/>
    </location>
</feature>
<feature type="compositionally biased region" description="Basic and acidic residues" evidence="1">
    <location>
        <begin position="151"/>
        <end position="184"/>
    </location>
</feature>
<gene>
    <name evidence="2" type="ORF">Enr10x_45020</name>
</gene>
<evidence type="ECO:0000313" key="3">
    <source>
        <dbReference type="Proteomes" id="UP000315647"/>
    </source>
</evidence>
<reference evidence="2 3" key="1">
    <citation type="submission" date="2019-03" db="EMBL/GenBank/DDBJ databases">
        <title>Deep-cultivation of Planctomycetes and their phenomic and genomic characterization uncovers novel biology.</title>
        <authorList>
            <person name="Wiegand S."/>
            <person name="Jogler M."/>
            <person name="Boedeker C."/>
            <person name="Pinto D."/>
            <person name="Vollmers J."/>
            <person name="Rivas-Marin E."/>
            <person name="Kohn T."/>
            <person name="Peeters S.H."/>
            <person name="Heuer A."/>
            <person name="Rast P."/>
            <person name="Oberbeckmann S."/>
            <person name="Bunk B."/>
            <person name="Jeske O."/>
            <person name="Meyerdierks A."/>
            <person name="Storesund J.E."/>
            <person name="Kallscheuer N."/>
            <person name="Luecker S."/>
            <person name="Lage O.M."/>
            <person name="Pohl T."/>
            <person name="Merkel B.J."/>
            <person name="Hornburger P."/>
            <person name="Mueller R.-W."/>
            <person name="Bruemmer F."/>
            <person name="Labrenz M."/>
            <person name="Spormann A.M."/>
            <person name="Op den Camp H."/>
            <person name="Overmann J."/>
            <person name="Amann R."/>
            <person name="Jetten M.S.M."/>
            <person name="Mascher T."/>
            <person name="Medema M.H."/>
            <person name="Devos D.P."/>
            <person name="Kaster A.-K."/>
            <person name="Ovreas L."/>
            <person name="Rohde M."/>
            <person name="Galperin M.Y."/>
            <person name="Jogler C."/>
        </authorList>
    </citation>
    <scope>NUCLEOTIDE SEQUENCE [LARGE SCALE GENOMIC DNA]</scope>
    <source>
        <strain evidence="2 3">Enr10</strain>
    </source>
</reference>
<evidence type="ECO:0000313" key="2">
    <source>
        <dbReference type="EMBL" id="QDT29153.1"/>
    </source>
</evidence>
<dbReference type="AlphaFoldDB" id="A0A517QBZ8"/>
<evidence type="ECO:0000256" key="1">
    <source>
        <dbReference type="SAM" id="MobiDB-lite"/>
    </source>
</evidence>
<accession>A0A517QBZ8</accession>
<dbReference type="Proteomes" id="UP000315647">
    <property type="component" value="Chromosome"/>
</dbReference>